<evidence type="ECO:0000313" key="6">
    <source>
        <dbReference type="Proteomes" id="UP000823749"/>
    </source>
</evidence>
<dbReference type="GO" id="GO:0003735">
    <property type="term" value="F:structural constituent of ribosome"/>
    <property type="evidence" value="ECO:0007669"/>
    <property type="project" value="InterPro"/>
</dbReference>
<sequence>MGISSLLDLPIQLLMPSSLSPIREISLKTIPHASKIDIKNVLEARYGFEVEKVNTLNMKGKKKNRGGWVIAKPNYKKAYVTLKRPLSTSQDLLPQSSMIKD</sequence>
<dbReference type="AlphaFoldDB" id="A0AAV6INH2"/>
<evidence type="ECO:0000313" key="5">
    <source>
        <dbReference type="EMBL" id="KAG5529465.1"/>
    </source>
</evidence>
<protein>
    <recommendedName>
        <fullName evidence="4">Large ribosomal subunit protein uL23m</fullName>
    </recommendedName>
</protein>
<dbReference type="InterPro" id="IPR012678">
    <property type="entry name" value="Ribosomal_uL23/eL15/eS24_sf"/>
</dbReference>
<dbReference type="Gene3D" id="3.30.70.330">
    <property type="match status" value="1"/>
</dbReference>
<organism evidence="5 6">
    <name type="scientific">Rhododendron griersonianum</name>
    <dbReference type="NCBI Taxonomy" id="479676"/>
    <lineage>
        <taxon>Eukaryota</taxon>
        <taxon>Viridiplantae</taxon>
        <taxon>Streptophyta</taxon>
        <taxon>Embryophyta</taxon>
        <taxon>Tracheophyta</taxon>
        <taxon>Spermatophyta</taxon>
        <taxon>Magnoliopsida</taxon>
        <taxon>eudicotyledons</taxon>
        <taxon>Gunneridae</taxon>
        <taxon>Pentapetalae</taxon>
        <taxon>asterids</taxon>
        <taxon>Ericales</taxon>
        <taxon>Ericaceae</taxon>
        <taxon>Ericoideae</taxon>
        <taxon>Rhodoreae</taxon>
        <taxon>Rhododendron</taxon>
    </lineage>
</organism>
<keyword evidence="6" id="KW-1185">Reference proteome</keyword>
<comment type="similarity">
    <text evidence="1">Belongs to the universal ribosomal protein uL23 family.</text>
</comment>
<dbReference type="GO" id="GO:0003729">
    <property type="term" value="F:mRNA binding"/>
    <property type="evidence" value="ECO:0007669"/>
    <property type="project" value="UniProtKB-ARBA"/>
</dbReference>
<proteinExistence type="inferred from homology"/>
<name>A0AAV6INH2_9ERIC</name>
<reference evidence="5" key="1">
    <citation type="submission" date="2020-08" db="EMBL/GenBank/DDBJ databases">
        <title>Plant Genome Project.</title>
        <authorList>
            <person name="Zhang R.-G."/>
        </authorList>
    </citation>
    <scope>NUCLEOTIDE SEQUENCE</scope>
    <source>
        <strain evidence="5">WSP0</strain>
        <tissue evidence="5">Leaf</tissue>
    </source>
</reference>
<gene>
    <name evidence="5" type="ORF">RHGRI_030002</name>
</gene>
<accession>A0AAV6INH2</accession>
<dbReference type="PANTHER" id="PTHR12059">
    <property type="entry name" value="RIBOSOMAL PROTEIN L23-RELATED"/>
    <property type="match status" value="1"/>
</dbReference>
<dbReference type="GO" id="GO:0005762">
    <property type="term" value="C:mitochondrial large ribosomal subunit"/>
    <property type="evidence" value="ECO:0007669"/>
    <property type="project" value="TreeGrafter"/>
</dbReference>
<dbReference type="InterPro" id="IPR013025">
    <property type="entry name" value="Ribosomal_uL23-like"/>
</dbReference>
<dbReference type="Pfam" id="PF00276">
    <property type="entry name" value="Ribosomal_L23"/>
    <property type="match status" value="1"/>
</dbReference>
<dbReference type="SUPFAM" id="SSF54189">
    <property type="entry name" value="Ribosomal proteins S24e, L23 and L15e"/>
    <property type="match status" value="1"/>
</dbReference>
<comment type="caution">
    <text evidence="5">The sequence shown here is derived from an EMBL/GenBank/DDBJ whole genome shotgun (WGS) entry which is preliminary data.</text>
</comment>
<dbReference type="Proteomes" id="UP000823749">
    <property type="component" value="Chromosome 10"/>
</dbReference>
<keyword evidence="3" id="KW-0687">Ribonucleoprotein</keyword>
<dbReference type="GO" id="GO:0032543">
    <property type="term" value="P:mitochondrial translation"/>
    <property type="evidence" value="ECO:0007669"/>
    <property type="project" value="TreeGrafter"/>
</dbReference>
<evidence type="ECO:0000256" key="1">
    <source>
        <dbReference type="ARBA" id="ARBA00006700"/>
    </source>
</evidence>
<evidence type="ECO:0000256" key="3">
    <source>
        <dbReference type="ARBA" id="ARBA00023274"/>
    </source>
</evidence>
<dbReference type="PANTHER" id="PTHR12059:SF5">
    <property type="entry name" value="LARGE RIBOSOMAL SUBUNIT PROTEIN UL23M"/>
    <property type="match status" value="1"/>
</dbReference>
<keyword evidence="2" id="KW-0689">Ribosomal protein</keyword>
<evidence type="ECO:0000256" key="2">
    <source>
        <dbReference type="ARBA" id="ARBA00022980"/>
    </source>
</evidence>
<dbReference type="EMBL" id="JACTNZ010000010">
    <property type="protein sequence ID" value="KAG5529465.1"/>
    <property type="molecule type" value="Genomic_DNA"/>
</dbReference>
<dbReference type="InterPro" id="IPR012677">
    <property type="entry name" value="Nucleotide-bd_a/b_plait_sf"/>
</dbReference>
<evidence type="ECO:0000256" key="4">
    <source>
        <dbReference type="ARBA" id="ARBA00039977"/>
    </source>
</evidence>